<dbReference type="GO" id="GO:0008757">
    <property type="term" value="F:S-adenosylmethionine-dependent methyltransferase activity"/>
    <property type="evidence" value="ECO:0007669"/>
    <property type="project" value="InterPro"/>
</dbReference>
<dbReference type="Proteomes" id="UP000030588">
    <property type="component" value="Unassembled WGS sequence"/>
</dbReference>
<dbReference type="InterPro" id="IPR013216">
    <property type="entry name" value="Methyltransf_11"/>
</dbReference>
<dbReference type="EMBL" id="JRUN01000001">
    <property type="protein sequence ID" value="KHD86963.1"/>
    <property type="molecule type" value="Genomic_DNA"/>
</dbReference>
<name>A0A0A6VHR5_9BACI</name>
<feature type="coiled-coil region" evidence="4">
    <location>
        <begin position="248"/>
        <end position="275"/>
    </location>
</feature>
<dbReference type="STRING" id="363870.NG54_00935"/>
<protein>
    <submittedName>
        <fullName evidence="7">Class I SAM-dependent methyltransferase</fullName>
    </submittedName>
</protein>
<reference evidence="7 9" key="3">
    <citation type="submission" date="2020-03" db="EMBL/GenBank/DDBJ databases">
        <title>Bacillus aquiflavi sp. nov., isolated from yellow water of strong flavor Chinese baijiu in Yibin region of China.</title>
        <authorList>
            <person name="Xie J."/>
        </authorList>
    </citation>
    <scope>NUCLEOTIDE SEQUENCE [LARGE SCALE GENOMIC DNA]</scope>
    <source>
        <strain evidence="7 9">Gsoil 114</strain>
    </source>
</reference>
<dbReference type="SUPFAM" id="SSF53335">
    <property type="entry name" value="S-adenosyl-L-methionine-dependent methyltransferases"/>
    <property type="match status" value="1"/>
</dbReference>
<keyword evidence="3 7" id="KW-0808">Transferase</keyword>
<dbReference type="Pfam" id="PF08241">
    <property type="entry name" value="Methyltransf_11"/>
    <property type="match status" value="1"/>
</dbReference>
<evidence type="ECO:0000256" key="3">
    <source>
        <dbReference type="ARBA" id="ARBA00022679"/>
    </source>
</evidence>
<evidence type="ECO:0000256" key="4">
    <source>
        <dbReference type="SAM" id="Coils"/>
    </source>
</evidence>
<dbReference type="RefSeq" id="WP_025727788.1">
    <property type="nucleotide sequence ID" value="NZ_JAAIWK010000022.1"/>
</dbReference>
<reference evidence="7" key="2">
    <citation type="submission" date="2020-02" db="EMBL/GenBank/DDBJ databases">
        <authorList>
            <person name="Feng H."/>
        </authorList>
    </citation>
    <scope>NUCLEOTIDE SEQUENCE [LARGE SCALE GENOMIC DNA]</scope>
    <source>
        <strain evidence="7">Gsoil 114</strain>
    </source>
</reference>
<dbReference type="AlphaFoldDB" id="A0A0A6VHR5"/>
<keyword evidence="4" id="KW-0175">Coiled coil</keyword>
<sequence>MEFTGERFVPNSTASIETEIEHLQRYYSILDIVRNGVILDAACGEGYGVNLMADHAKFVFGIDIDTETIEHALSTYEKNNVEFLNASVTDIPLKDHSVDIVVSFETIEHIGEHEQHLFLKEITRVLKKSGILIISTPNKLVYSDQSHYQNPFHVKEFYQEEFENFLSGYFKYVDLFYQKAQINYVINCFDNQLLEILPSSETYNPSGKYFIAICGNKPNKQNISSIILDENHQYEDLLAQLIQIQHIAEKRDQKIKKLQLELEEKNKLLNQLTKKE</sequence>
<keyword evidence="9" id="KW-1185">Reference proteome</keyword>
<reference evidence="6 8" key="1">
    <citation type="submission" date="2014-10" db="EMBL/GenBank/DDBJ databases">
        <title>Draft genome of phytase producing Bacillus ginsengihumi strain M2.11.</title>
        <authorList>
            <person name="Toymentseva A."/>
            <person name="Boulygina E.A."/>
            <person name="Kazakov S.V."/>
            <person name="Kayumov I."/>
            <person name="Suleimanova A.D."/>
            <person name="Mardanova A.M."/>
            <person name="Maria S.N."/>
            <person name="Sergey M.Y."/>
            <person name="Sharipova M.R."/>
        </authorList>
    </citation>
    <scope>NUCLEOTIDE SEQUENCE [LARGE SCALE GENOMIC DNA]</scope>
    <source>
        <strain evidence="6 8">M2.11</strain>
    </source>
</reference>
<dbReference type="InterPro" id="IPR051052">
    <property type="entry name" value="Diverse_substrate_MTase"/>
</dbReference>
<dbReference type="EMBL" id="JAAIWK010000022">
    <property type="protein sequence ID" value="NEY20901.1"/>
    <property type="molecule type" value="Genomic_DNA"/>
</dbReference>
<feature type="domain" description="Methyltransferase type 11" evidence="5">
    <location>
        <begin position="39"/>
        <end position="134"/>
    </location>
</feature>
<dbReference type="OrthoDB" id="8936324at2"/>
<evidence type="ECO:0000259" key="5">
    <source>
        <dbReference type="Pfam" id="PF08241"/>
    </source>
</evidence>
<evidence type="ECO:0000256" key="1">
    <source>
        <dbReference type="ARBA" id="ARBA00008361"/>
    </source>
</evidence>
<dbReference type="GO" id="GO:0032259">
    <property type="term" value="P:methylation"/>
    <property type="evidence" value="ECO:0007669"/>
    <property type="project" value="UniProtKB-KW"/>
</dbReference>
<evidence type="ECO:0000313" key="7">
    <source>
        <dbReference type="EMBL" id="NEY20901.1"/>
    </source>
</evidence>
<keyword evidence="2 7" id="KW-0489">Methyltransferase</keyword>
<dbReference type="CDD" id="cd02440">
    <property type="entry name" value="AdoMet_MTases"/>
    <property type="match status" value="1"/>
</dbReference>
<comment type="similarity">
    <text evidence="1">Belongs to the methyltransferase superfamily.</text>
</comment>
<gene>
    <name evidence="7" type="ORF">G4D61_13155</name>
    <name evidence="6" type="ORF">NG54_00935</name>
</gene>
<proteinExistence type="inferred from homology"/>
<dbReference type="PANTHER" id="PTHR44942">
    <property type="entry name" value="METHYLTRANSF_11 DOMAIN-CONTAINING PROTEIN"/>
    <property type="match status" value="1"/>
</dbReference>
<dbReference type="InterPro" id="IPR029063">
    <property type="entry name" value="SAM-dependent_MTases_sf"/>
</dbReference>
<dbReference type="Gene3D" id="3.40.50.150">
    <property type="entry name" value="Vaccinia Virus protein VP39"/>
    <property type="match status" value="1"/>
</dbReference>
<dbReference type="PANTHER" id="PTHR44942:SF4">
    <property type="entry name" value="METHYLTRANSFERASE TYPE 11 DOMAIN-CONTAINING PROTEIN"/>
    <property type="match status" value="1"/>
</dbReference>
<comment type="caution">
    <text evidence="6">The sequence shown here is derived from an EMBL/GenBank/DDBJ whole genome shotgun (WGS) entry which is preliminary data.</text>
</comment>
<accession>A0A0A6VHR5</accession>
<evidence type="ECO:0000313" key="9">
    <source>
        <dbReference type="Proteomes" id="UP000476934"/>
    </source>
</evidence>
<evidence type="ECO:0000313" key="8">
    <source>
        <dbReference type="Proteomes" id="UP000030588"/>
    </source>
</evidence>
<organism evidence="6 8">
    <name type="scientific">Heyndrickxia ginsengihumi</name>
    <dbReference type="NCBI Taxonomy" id="363870"/>
    <lineage>
        <taxon>Bacteria</taxon>
        <taxon>Bacillati</taxon>
        <taxon>Bacillota</taxon>
        <taxon>Bacilli</taxon>
        <taxon>Bacillales</taxon>
        <taxon>Bacillaceae</taxon>
        <taxon>Heyndrickxia</taxon>
    </lineage>
</organism>
<evidence type="ECO:0000313" key="6">
    <source>
        <dbReference type="EMBL" id="KHD86963.1"/>
    </source>
</evidence>
<evidence type="ECO:0000256" key="2">
    <source>
        <dbReference type="ARBA" id="ARBA00022603"/>
    </source>
</evidence>
<dbReference type="Proteomes" id="UP000476934">
    <property type="component" value="Unassembled WGS sequence"/>
</dbReference>